<dbReference type="PANTHER" id="PTHR33558:SF1">
    <property type="entry name" value="GLUTAREDOXIN-LIKE PROTEIN C5ORF63 HOMOLOG"/>
    <property type="match status" value="1"/>
</dbReference>
<evidence type="ECO:0000256" key="1">
    <source>
        <dbReference type="RuleBase" id="RU363082"/>
    </source>
</evidence>
<evidence type="ECO:0000313" key="2">
    <source>
        <dbReference type="EMBL" id="KAF5831711.1"/>
    </source>
</evidence>
<dbReference type="PANTHER" id="PTHR33558">
    <property type="entry name" value="GLUTAREDOXIN-LIKE PROTEIN C5ORF63 HOMOLOG"/>
    <property type="match status" value="1"/>
</dbReference>
<keyword evidence="1" id="KW-0249">Electron transport</keyword>
<organism evidence="2 3">
    <name type="scientific">Dunaliella salina</name>
    <name type="common">Green alga</name>
    <name type="synonym">Protococcus salinus</name>
    <dbReference type="NCBI Taxonomy" id="3046"/>
    <lineage>
        <taxon>Eukaryota</taxon>
        <taxon>Viridiplantae</taxon>
        <taxon>Chlorophyta</taxon>
        <taxon>core chlorophytes</taxon>
        <taxon>Chlorophyceae</taxon>
        <taxon>CS clade</taxon>
        <taxon>Chlamydomonadales</taxon>
        <taxon>Dunaliellaceae</taxon>
        <taxon>Dunaliella</taxon>
    </lineage>
</organism>
<keyword evidence="1" id="KW-0813">Transport</keyword>
<dbReference type="SUPFAM" id="SSF52833">
    <property type="entry name" value="Thioredoxin-like"/>
    <property type="match status" value="1"/>
</dbReference>
<dbReference type="Gene3D" id="3.40.30.10">
    <property type="entry name" value="Glutaredoxin"/>
    <property type="match status" value="1"/>
</dbReference>
<dbReference type="Proteomes" id="UP000815325">
    <property type="component" value="Unassembled WGS sequence"/>
</dbReference>
<reference evidence="2" key="1">
    <citation type="submission" date="2017-08" db="EMBL/GenBank/DDBJ databases">
        <authorList>
            <person name="Polle J.E."/>
            <person name="Barry K."/>
            <person name="Cushman J."/>
            <person name="Schmutz J."/>
            <person name="Tran D."/>
            <person name="Hathwaick L.T."/>
            <person name="Yim W.C."/>
            <person name="Jenkins J."/>
            <person name="Mckie-Krisberg Z.M."/>
            <person name="Prochnik S."/>
            <person name="Lindquist E."/>
            <person name="Dockter R.B."/>
            <person name="Adam C."/>
            <person name="Molina H."/>
            <person name="Bunkerborg J."/>
            <person name="Jin E."/>
            <person name="Buchheim M."/>
            <person name="Magnuson J."/>
        </authorList>
    </citation>
    <scope>NUCLEOTIDE SEQUENCE</scope>
    <source>
        <strain evidence="2">CCAP 19/18</strain>
    </source>
</reference>
<dbReference type="InterPro" id="IPR008554">
    <property type="entry name" value="Glutaredoxin-like"/>
</dbReference>
<dbReference type="InterPro" id="IPR036249">
    <property type="entry name" value="Thioredoxin-like_sf"/>
</dbReference>
<gene>
    <name evidence="2" type="ORF">DUNSADRAFT_12706</name>
</gene>
<name>A0ABQ7GAS7_DUNSA</name>
<dbReference type="EMBL" id="MU069927">
    <property type="protein sequence ID" value="KAF5831711.1"/>
    <property type="molecule type" value="Genomic_DNA"/>
</dbReference>
<protein>
    <recommendedName>
        <fullName evidence="1">Glutaredoxin-like protein</fullName>
    </recommendedName>
</protein>
<evidence type="ECO:0000313" key="3">
    <source>
        <dbReference type="Proteomes" id="UP000815325"/>
    </source>
</evidence>
<dbReference type="InterPro" id="IPR052565">
    <property type="entry name" value="Glutaredoxin-like_YDR286C"/>
</dbReference>
<sequence length="147" mass="16309">MLSHKTSTQLALTCQQRSRPVAPWSKYTCAKPSPNRFTVSSSSSSSQQQGQCTFILYTKKECPLCDGLHSKVEGLLARAAFMPSRLSGCKLEVRDIATNPEWQSKYAMSVPVLAVSRGGEEVQIPRPMPRISPDRLQRLLEEALPSE</sequence>
<comment type="caution">
    <text evidence="2">The sequence shown here is derived from an EMBL/GenBank/DDBJ whole genome shotgun (WGS) entry which is preliminary data.</text>
</comment>
<keyword evidence="3" id="KW-1185">Reference proteome</keyword>
<accession>A0ABQ7GAS7</accession>
<dbReference type="Pfam" id="PF05768">
    <property type="entry name" value="Glrx-like"/>
    <property type="match status" value="1"/>
</dbReference>
<proteinExistence type="inferred from homology"/>
<comment type="similarity">
    <text evidence="1">Belongs to the glutaredoxin family.</text>
</comment>